<dbReference type="EMBL" id="LLXI01002269">
    <property type="protein sequence ID" value="PKY56686.1"/>
    <property type="molecule type" value="Genomic_DNA"/>
</dbReference>
<organism evidence="1 2">
    <name type="scientific">Rhizophagus irregularis</name>
    <dbReference type="NCBI Taxonomy" id="588596"/>
    <lineage>
        <taxon>Eukaryota</taxon>
        <taxon>Fungi</taxon>
        <taxon>Fungi incertae sedis</taxon>
        <taxon>Mucoromycota</taxon>
        <taxon>Glomeromycotina</taxon>
        <taxon>Glomeromycetes</taxon>
        <taxon>Glomerales</taxon>
        <taxon>Glomeraceae</taxon>
        <taxon>Rhizophagus</taxon>
    </lineage>
</organism>
<keyword evidence="2" id="KW-1185">Reference proteome</keyword>
<sequence>MSYSKIFSDLPELTYEVIKYFKNDFSTLHSYVELKNSSILEFKRLIHMSLFKVIIKNKVNIHTFDIHITYPDSCIDDMLELMLQYPVFFYKIRKLKLRLFHSSPSYSKNFILQMINLYQNLKQISLNSSSFPIYQSLLLSKDYNHSSNTLNTIILYGLNFKVITNLDKLFKQLNVLES</sequence>
<reference evidence="1 2" key="1">
    <citation type="submission" date="2015-10" db="EMBL/GenBank/DDBJ databases">
        <title>Genome analyses suggest a sexual origin of heterokaryosis in a supposedly ancient asexual fungus.</title>
        <authorList>
            <person name="Ropars J."/>
            <person name="Sedzielewska K."/>
            <person name="Noel J."/>
            <person name="Charron P."/>
            <person name="Farinelli L."/>
            <person name="Marton T."/>
            <person name="Kruger M."/>
            <person name="Pelin A."/>
            <person name="Brachmann A."/>
            <person name="Corradi N."/>
        </authorList>
    </citation>
    <scope>NUCLEOTIDE SEQUENCE [LARGE SCALE GENOMIC DNA]</scope>
    <source>
        <strain evidence="1 2">A4</strain>
    </source>
</reference>
<feature type="non-terminal residue" evidence="1">
    <location>
        <position position="178"/>
    </location>
</feature>
<comment type="caution">
    <text evidence="1">The sequence shown here is derived from an EMBL/GenBank/DDBJ whole genome shotgun (WGS) entry which is preliminary data.</text>
</comment>
<dbReference type="AlphaFoldDB" id="A0A2I1HCS1"/>
<name>A0A2I1HCS1_9GLOM</name>
<accession>A0A2I1HCS1</accession>
<proteinExistence type="predicted"/>
<dbReference type="Proteomes" id="UP000234323">
    <property type="component" value="Unassembled WGS sequence"/>
</dbReference>
<evidence type="ECO:0000313" key="2">
    <source>
        <dbReference type="Proteomes" id="UP000234323"/>
    </source>
</evidence>
<gene>
    <name evidence="1" type="ORF">RhiirA4_477153</name>
</gene>
<evidence type="ECO:0000313" key="1">
    <source>
        <dbReference type="EMBL" id="PKY56686.1"/>
    </source>
</evidence>
<protein>
    <submittedName>
        <fullName evidence="1">Uncharacterized protein</fullName>
    </submittedName>
</protein>